<dbReference type="Proteomes" id="UP000727857">
    <property type="component" value="Unassembled WGS sequence"/>
</dbReference>
<reference evidence="2" key="2">
    <citation type="journal article" date="2021" name="PeerJ">
        <title>Extensive microbial diversity within the chicken gut microbiome revealed by metagenomics and culture.</title>
        <authorList>
            <person name="Gilroy R."/>
            <person name="Ravi A."/>
            <person name="Getino M."/>
            <person name="Pursley I."/>
            <person name="Horton D.L."/>
            <person name="Alikhan N.F."/>
            <person name="Baker D."/>
            <person name="Gharbi K."/>
            <person name="Hall N."/>
            <person name="Watson M."/>
            <person name="Adriaenssens E.M."/>
            <person name="Foster-Nyarko E."/>
            <person name="Jarju S."/>
            <person name="Secka A."/>
            <person name="Antonio M."/>
            <person name="Oren A."/>
            <person name="Chaudhuri R.R."/>
            <person name="La Ragione R."/>
            <person name="Hildebrand F."/>
            <person name="Pallen M.J."/>
        </authorList>
    </citation>
    <scope>NUCLEOTIDE SEQUENCE</scope>
    <source>
        <strain evidence="2">517</strain>
    </source>
</reference>
<protein>
    <submittedName>
        <fullName evidence="2">Protein phosphatase 2C domain-containing protein</fullName>
    </submittedName>
</protein>
<dbReference type="EMBL" id="JADINF010000191">
    <property type="protein sequence ID" value="MBO8424840.1"/>
    <property type="molecule type" value="Genomic_DNA"/>
</dbReference>
<evidence type="ECO:0000259" key="1">
    <source>
        <dbReference type="Pfam" id="PF13672"/>
    </source>
</evidence>
<evidence type="ECO:0000313" key="2">
    <source>
        <dbReference type="EMBL" id="MBO8424840.1"/>
    </source>
</evidence>
<dbReference type="InterPro" id="IPR001932">
    <property type="entry name" value="PPM-type_phosphatase-like_dom"/>
</dbReference>
<reference evidence="2" key="1">
    <citation type="submission" date="2020-10" db="EMBL/GenBank/DDBJ databases">
        <authorList>
            <person name="Gilroy R."/>
        </authorList>
    </citation>
    <scope>NUCLEOTIDE SEQUENCE</scope>
    <source>
        <strain evidence="2">517</strain>
    </source>
</reference>
<accession>A0A940IDV1</accession>
<dbReference type="SUPFAM" id="SSF81606">
    <property type="entry name" value="PP2C-like"/>
    <property type="match status" value="1"/>
</dbReference>
<organism evidence="2 3">
    <name type="scientific">Candidatus Stercoripulliclostridium pullicola</name>
    <dbReference type="NCBI Taxonomy" id="2840953"/>
    <lineage>
        <taxon>Bacteria</taxon>
        <taxon>Bacillati</taxon>
        <taxon>Bacillota</taxon>
        <taxon>Clostridia</taxon>
        <taxon>Eubacteriales</taxon>
        <taxon>Candidatus Stercoripulliclostridium</taxon>
    </lineage>
</organism>
<feature type="domain" description="PPM-type phosphatase" evidence="1">
    <location>
        <begin position="351"/>
        <end position="551"/>
    </location>
</feature>
<gene>
    <name evidence="2" type="ORF">IAB16_07450</name>
</gene>
<dbReference type="InterPro" id="IPR036457">
    <property type="entry name" value="PPM-type-like_dom_sf"/>
</dbReference>
<dbReference type="Pfam" id="PF13672">
    <property type="entry name" value="PP2C_2"/>
    <property type="match status" value="1"/>
</dbReference>
<name>A0A940IDV1_9FIRM</name>
<sequence>MRNDKKSNEIFRAYSQAEINNNKALAKVNAISIPCTGAISAPVQRPQGELRVTEENFGEREKARSVETVPVRAPGVKPRSDVSGYAETSCPKGIDDDPSRDFCDGTARDEGGIRSDCGSGYADILSGYGYRERLNTALKIAKKFTELSVNSAGISHLLRELKENFAELGKLNVDRILSLSAEFKEATATQIDNVIFAGILFYVLSAGGYPDERWAVAISDDRSLRRNEVRRCSQALSAAFTMCKRQDFADKNEVFLKEFNEDAKRKDIEPYFRDALHANVGEAKLYEMLWDVFVNKYKNYGVNLWIKKFNEYLPKEFNVRSGCEYSICGGSAEIIAVSYEGKLDKPGHDGCEDCSLAVWYDDDTWLAAAADGVGSCSDSDTGSRLAADKLAEAIRDRLMEGPFLADRKKGVWSAKRPKDSDWAQLAYFFTFELAGKFYEAWREAVIKDKNYVNGEEERYTCTLQFAFGCKAFTVCGRVGDGLFFIGKREVVGGRECKGGMLFDDCISGVTQREVLSVACLKDNPFALRTAIFRPGEVTDVIMASDGAECALGTTVRKLIGLCEKLRAMAFADRLEALHKRARQGADYNETQNGSGDDSTVVYISLNTTEEKDNA</sequence>
<dbReference type="AlphaFoldDB" id="A0A940IDV1"/>
<dbReference type="Gene3D" id="3.60.40.10">
    <property type="entry name" value="PPM-type phosphatase domain"/>
    <property type="match status" value="1"/>
</dbReference>
<proteinExistence type="predicted"/>
<comment type="caution">
    <text evidence="2">The sequence shown here is derived from an EMBL/GenBank/DDBJ whole genome shotgun (WGS) entry which is preliminary data.</text>
</comment>
<evidence type="ECO:0000313" key="3">
    <source>
        <dbReference type="Proteomes" id="UP000727857"/>
    </source>
</evidence>